<protein>
    <submittedName>
        <fullName evidence="2">Uncharacterized protein</fullName>
    </submittedName>
</protein>
<evidence type="ECO:0000256" key="1">
    <source>
        <dbReference type="SAM" id="MobiDB-lite"/>
    </source>
</evidence>
<reference evidence="2 3" key="1">
    <citation type="journal article" date="2019" name="Sci. Rep.">
        <title>A high-quality genome of Eragrostis curvula grass provides insights into Poaceae evolution and supports new strategies to enhance forage quality.</title>
        <authorList>
            <person name="Carballo J."/>
            <person name="Santos B.A.C.M."/>
            <person name="Zappacosta D."/>
            <person name="Garbus I."/>
            <person name="Selva J.P."/>
            <person name="Gallo C.A."/>
            <person name="Diaz A."/>
            <person name="Albertini E."/>
            <person name="Caccamo M."/>
            <person name="Echenique V."/>
        </authorList>
    </citation>
    <scope>NUCLEOTIDE SEQUENCE [LARGE SCALE GENOMIC DNA]</scope>
    <source>
        <strain evidence="3">cv. Victoria</strain>
        <tissue evidence="2">Leaf</tissue>
    </source>
</reference>
<proteinExistence type="predicted"/>
<sequence>CVPQITSAFPSLLPIYLFLDPDLHPHPERRELPSSSWHSGGGARSWRRGQVEAVAGRGGVGARSLRGGSETRSRRGAGQVEAATAGSGRRRRGEAGCVSNPRRPSPSFLPLFHRYEQKRRGGARRRGEGRAVQDGWSARGSSPNPLSCLRPPTTEAQPPPIASSPPSSTSPDSNG</sequence>
<evidence type="ECO:0000313" key="3">
    <source>
        <dbReference type="Proteomes" id="UP000324897"/>
    </source>
</evidence>
<dbReference type="AlphaFoldDB" id="A0A5J9VH82"/>
<feature type="region of interest" description="Disordered" evidence="1">
    <location>
        <begin position="29"/>
        <end position="175"/>
    </location>
</feature>
<evidence type="ECO:0000313" key="2">
    <source>
        <dbReference type="EMBL" id="TVU34867.1"/>
    </source>
</evidence>
<dbReference type="Proteomes" id="UP000324897">
    <property type="component" value="Unassembled WGS sequence"/>
</dbReference>
<comment type="caution">
    <text evidence="2">The sequence shown here is derived from an EMBL/GenBank/DDBJ whole genome shotgun (WGS) entry which is preliminary data.</text>
</comment>
<feature type="compositionally biased region" description="Low complexity" evidence="1">
    <location>
        <begin position="164"/>
        <end position="175"/>
    </location>
</feature>
<organism evidence="2 3">
    <name type="scientific">Eragrostis curvula</name>
    <name type="common">weeping love grass</name>
    <dbReference type="NCBI Taxonomy" id="38414"/>
    <lineage>
        <taxon>Eukaryota</taxon>
        <taxon>Viridiplantae</taxon>
        <taxon>Streptophyta</taxon>
        <taxon>Embryophyta</taxon>
        <taxon>Tracheophyta</taxon>
        <taxon>Spermatophyta</taxon>
        <taxon>Magnoliopsida</taxon>
        <taxon>Liliopsida</taxon>
        <taxon>Poales</taxon>
        <taxon>Poaceae</taxon>
        <taxon>PACMAD clade</taxon>
        <taxon>Chloridoideae</taxon>
        <taxon>Eragrostideae</taxon>
        <taxon>Eragrostidinae</taxon>
        <taxon>Eragrostis</taxon>
    </lineage>
</organism>
<feature type="compositionally biased region" description="Basic and acidic residues" evidence="1">
    <location>
        <begin position="113"/>
        <end position="131"/>
    </location>
</feature>
<dbReference type="Gramene" id="TVU34867">
    <property type="protein sequence ID" value="TVU34867"/>
    <property type="gene ID" value="EJB05_16722"/>
</dbReference>
<feature type="non-terminal residue" evidence="2">
    <location>
        <position position="1"/>
    </location>
</feature>
<accession>A0A5J9VH82</accession>
<gene>
    <name evidence="2" type="ORF">EJB05_16722</name>
</gene>
<dbReference type="EMBL" id="RWGY01000009">
    <property type="protein sequence ID" value="TVU34867.1"/>
    <property type="molecule type" value="Genomic_DNA"/>
</dbReference>
<keyword evidence="3" id="KW-1185">Reference proteome</keyword>
<name>A0A5J9VH82_9POAL</name>
<feature type="non-terminal residue" evidence="2">
    <location>
        <position position="175"/>
    </location>
</feature>